<proteinExistence type="predicted"/>
<gene>
    <name evidence="1" type="ORF">MW7_001830</name>
</gene>
<reference evidence="1" key="1">
    <citation type="submission" date="2019-05" db="EMBL/GenBank/DDBJ databases">
        <title>Revised genome assembly of Burkholderiaceae (previously Ralstonia) sp. PBA.</title>
        <authorList>
            <person name="Gan H.M."/>
        </authorList>
    </citation>
    <scope>NUCLEOTIDE SEQUENCE</scope>
    <source>
        <strain evidence="1">PBA</strain>
    </source>
</reference>
<accession>A0ACD3STF0</accession>
<evidence type="ECO:0000313" key="2">
    <source>
        <dbReference type="Proteomes" id="UP000004277"/>
    </source>
</evidence>
<dbReference type="EMBL" id="AKCV02000006">
    <property type="protein sequence ID" value="TMS59625.1"/>
    <property type="molecule type" value="Genomic_DNA"/>
</dbReference>
<name>A0ACD3STF0_9BURK</name>
<protein>
    <submittedName>
        <fullName evidence="1">Uncharacterized protein</fullName>
    </submittedName>
</protein>
<dbReference type="Proteomes" id="UP000004277">
    <property type="component" value="Unassembled WGS sequence"/>
</dbReference>
<organism evidence="1 2">
    <name type="scientific">Imbroritus primus</name>
    <dbReference type="NCBI Taxonomy" id="3058603"/>
    <lineage>
        <taxon>Bacteria</taxon>
        <taxon>Pseudomonadati</taxon>
        <taxon>Pseudomonadota</taxon>
        <taxon>Betaproteobacteria</taxon>
        <taxon>Burkholderiales</taxon>
        <taxon>Burkholderiaceae</taxon>
        <taxon>Imbroritus</taxon>
    </lineage>
</organism>
<comment type="caution">
    <text evidence="1">The sequence shown here is derived from an EMBL/GenBank/DDBJ whole genome shotgun (WGS) entry which is preliminary data.</text>
</comment>
<keyword evidence="2" id="KW-1185">Reference proteome</keyword>
<sequence>MLWFGPAQAQSIAPLPASLSTRIDDAAGSDMRGRVAVNIAAGAGNAQSNTALLVPDGVAVVRQSQAARIQAGPGTASSHIGSDVFQNANGLLSLNMASGYGNLQGNTVAVAQAVEIETVADSMLQSTTAHRSRSDAPVVVPSHRQATVHPDAFAGANGIVQVNQAAGSGNVASNVFVLRPPAGTFF</sequence>
<evidence type="ECO:0000313" key="1">
    <source>
        <dbReference type="EMBL" id="TMS59625.1"/>
    </source>
</evidence>